<dbReference type="HOGENOM" id="CLU_3128464_0_0_2"/>
<accession>U1NGR4</accession>
<proteinExistence type="predicted"/>
<dbReference type="AlphaFoldDB" id="U1NGR4"/>
<organism evidence="1 2">
    <name type="scientific">Haloquadratum walsbyi J07HQW2</name>
    <dbReference type="NCBI Taxonomy" id="1238425"/>
    <lineage>
        <taxon>Archaea</taxon>
        <taxon>Methanobacteriati</taxon>
        <taxon>Methanobacteriota</taxon>
        <taxon>Stenosarchaea group</taxon>
        <taxon>Halobacteria</taxon>
        <taxon>Halobacteriales</taxon>
        <taxon>Haloferacaceae</taxon>
        <taxon>Haloquadratum</taxon>
    </lineage>
</organism>
<gene>
    <name evidence="1" type="ORF">J07HQW2_02500</name>
</gene>
<dbReference type="STRING" id="1238425.J07HQW2_02500"/>
<evidence type="ECO:0000313" key="2">
    <source>
        <dbReference type="Proteomes" id="UP000030710"/>
    </source>
</evidence>
<dbReference type="EMBL" id="KE356561">
    <property type="protein sequence ID" value="ERG96033.1"/>
    <property type="molecule type" value="Genomic_DNA"/>
</dbReference>
<reference evidence="1 2" key="1">
    <citation type="journal article" date="2013" name="PLoS ONE">
        <title>Assembly-driven community genomics of a hypersaline microbial ecosystem.</title>
        <authorList>
            <person name="Podell S."/>
            <person name="Ugalde J.A."/>
            <person name="Narasingarao P."/>
            <person name="Banfield J.F."/>
            <person name="Heidelberg K.B."/>
            <person name="Allen E.E."/>
        </authorList>
    </citation>
    <scope>NUCLEOTIDE SEQUENCE [LARGE SCALE GENOMIC DNA]</scope>
    <source>
        <strain evidence="2">J07HQW2</strain>
    </source>
</reference>
<evidence type="ECO:0000313" key="1">
    <source>
        <dbReference type="EMBL" id="ERG96033.1"/>
    </source>
</evidence>
<sequence>ANVCVKHMVRVPCPLWMIAAGRPVVIITGVVYLSTAPTAEEDPACNSGFL</sequence>
<name>U1NGR4_9EURY</name>
<protein>
    <submittedName>
        <fullName evidence="1">Uncharacterized protein</fullName>
    </submittedName>
</protein>
<feature type="non-terminal residue" evidence="1">
    <location>
        <position position="1"/>
    </location>
</feature>
<dbReference type="Proteomes" id="UP000030710">
    <property type="component" value="Unassembled WGS sequence"/>
</dbReference>